<comment type="caution">
    <text evidence="6">The sequence shown here is derived from an EMBL/GenBank/DDBJ whole genome shotgun (WGS) entry which is preliminary data.</text>
</comment>
<proteinExistence type="inferred from homology"/>
<sequence>MDLIEIIGVSKRFKEKKGYFRALDDVNLEIRKGEIFGLLGPNGAGKTTLLNIILGIVLPDRGKVKIKGRDIGKEREIVEKMNYVSGETRFHWVLTVKDVLKFYGVSYGISRKKLKRKIDELLCFFEIENIAYRKFDSLSTGEKMRLIFAKALLNEPEILLFDEPTLGLDPQIAVKVRGEIARINRELGTTVLLTSHYMQEVEQLCHRIAFIRKGKIVDVGKVEDLKKRKFSTYEVVVEVGEIKDADLLRRKGFEIKGKKVRIILSSQGNLGEALSFLFKNGYRVLNLEIKRPTLEDYFIKSLEDEDKMV</sequence>
<organism evidence="6">
    <name type="scientific">Aerophobetes bacterium</name>
    <dbReference type="NCBI Taxonomy" id="2030807"/>
    <lineage>
        <taxon>Bacteria</taxon>
        <taxon>Candidatus Aerophobota</taxon>
    </lineage>
</organism>
<dbReference type="CDD" id="cd03230">
    <property type="entry name" value="ABC_DR_subfamily_A"/>
    <property type="match status" value="1"/>
</dbReference>
<gene>
    <name evidence="6" type="ORF">ENL39_00975</name>
</gene>
<dbReference type="Pfam" id="PF00005">
    <property type="entry name" value="ABC_tran"/>
    <property type="match status" value="1"/>
</dbReference>
<dbReference type="Pfam" id="PF13732">
    <property type="entry name" value="DrrA1-3_C"/>
    <property type="match status" value="1"/>
</dbReference>
<dbReference type="SUPFAM" id="SSF52540">
    <property type="entry name" value="P-loop containing nucleoside triphosphate hydrolases"/>
    <property type="match status" value="1"/>
</dbReference>
<keyword evidence="4 6" id="KW-0067">ATP-binding</keyword>
<dbReference type="SMART" id="SM00382">
    <property type="entry name" value="AAA"/>
    <property type="match status" value="1"/>
</dbReference>
<reference evidence="6" key="1">
    <citation type="journal article" date="2020" name="mSystems">
        <title>Genome- and Community-Level Interaction Insights into Carbon Utilization and Element Cycling Functions of Hydrothermarchaeota in Hydrothermal Sediment.</title>
        <authorList>
            <person name="Zhou Z."/>
            <person name="Liu Y."/>
            <person name="Xu W."/>
            <person name="Pan J."/>
            <person name="Luo Z.H."/>
            <person name="Li M."/>
        </authorList>
    </citation>
    <scope>NUCLEOTIDE SEQUENCE [LARGE SCALE GENOMIC DNA]</scope>
    <source>
        <strain evidence="6">HyVt-92</strain>
    </source>
</reference>
<comment type="similarity">
    <text evidence="1">Belongs to the ABC transporter superfamily.</text>
</comment>
<dbReference type="InterPro" id="IPR025302">
    <property type="entry name" value="DrrA1/2-like_C"/>
</dbReference>
<dbReference type="Proteomes" id="UP000886070">
    <property type="component" value="Unassembled WGS sequence"/>
</dbReference>
<evidence type="ECO:0000256" key="2">
    <source>
        <dbReference type="ARBA" id="ARBA00022448"/>
    </source>
</evidence>
<dbReference type="EMBL" id="DRTT01000028">
    <property type="protein sequence ID" value="HHF98047.1"/>
    <property type="molecule type" value="Genomic_DNA"/>
</dbReference>
<feature type="domain" description="ABC transporter" evidence="5">
    <location>
        <begin position="4"/>
        <end position="238"/>
    </location>
</feature>
<evidence type="ECO:0000256" key="1">
    <source>
        <dbReference type="ARBA" id="ARBA00005417"/>
    </source>
</evidence>
<name>A0A7V5I056_UNCAE</name>
<dbReference type="AlphaFoldDB" id="A0A7V5I056"/>
<evidence type="ECO:0000313" key="6">
    <source>
        <dbReference type="EMBL" id="HHF98047.1"/>
    </source>
</evidence>
<dbReference type="PROSITE" id="PS50893">
    <property type="entry name" value="ABC_TRANSPORTER_2"/>
    <property type="match status" value="1"/>
</dbReference>
<dbReference type="InterPro" id="IPR003439">
    <property type="entry name" value="ABC_transporter-like_ATP-bd"/>
</dbReference>
<dbReference type="InterPro" id="IPR050763">
    <property type="entry name" value="ABC_transporter_ATP-binding"/>
</dbReference>
<dbReference type="GO" id="GO:0005524">
    <property type="term" value="F:ATP binding"/>
    <property type="evidence" value="ECO:0007669"/>
    <property type="project" value="UniProtKB-KW"/>
</dbReference>
<dbReference type="PANTHER" id="PTHR42711">
    <property type="entry name" value="ABC TRANSPORTER ATP-BINDING PROTEIN"/>
    <property type="match status" value="1"/>
</dbReference>
<dbReference type="InterPro" id="IPR027417">
    <property type="entry name" value="P-loop_NTPase"/>
</dbReference>
<keyword evidence="2" id="KW-0813">Transport</keyword>
<evidence type="ECO:0000256" key="3">
    <source>
        <dbReference type="ARBA" id="ARBA00022741"/>
    </source>
</evidence>
<accession>A0A7V5I056</accession>
<dbReference type="InterPro" id="IPR003593">
    <property type="entry name" value="AAA+_ATPase"/>
</dbReference>
<evidence type="ECO:0000259" key="5">
    <source>
        <dbReference type="PROSITE" id="PS50893"/>
    </source>
</evidence>
<evidence type="ECO:0000256" key="4">
    <source>
        <dbReference type="ARBA" id="ARBA00022840"/>
    </source>
</evidence>
<dbReference type="PANTHER" id="PTHR42711:SF5">
    <property type="entry name" value="ABC TRANSPORTER ATP-BINDING PROTEIN NATA"/>
    <property type="match status" value="1"/>
</dbReference>
<protein>
    <submittedName>
        <fullName evidence="6">ABC transporter ATP-binding protein</fullName>
    </submittedName>
</protein>
<dbReference type="Gene3D" id="3.40.50.300">
    <property type="entry name" value="P-loop containing nucleotide triphosphate hydrolases"/>
    <property type="match status" value="1"/>
</dbReference>
<dbReference type="GO" id="GO:0016887">
    <property type="term" value="F:ATP hydrolysis activity"/>
    <property type="evidence" value="ECO:0007669"/>
    <property type="project" value="InterPro"/>
</dbReference>
<keyword evidence="3" id="KW-0547">Nucleotide-binding</keyword>